<dbReference type="Pfam" id="PF07940">
    <property type="entry name" value="Hepar_II_III_C"/>
    <property type="match status" value="1"/>
</dbReference>
<dbReference type="Gene3D" id="2.70.98.70">
    <property type="match status" value="1"/>
</dbReference>
<evidence type="ECO:0000256" key="1">
    <source>
        <dbReference type="ARBA" id="ARBA00004196"/>
    </source>
</evidence>
<dbReference type="Gene3D" id="1.50.10.100">
    <property type="entry name" value="Chondroitin AC/alginate lyase"/>
    <property type="match status" value="1"/>
</dbReference>
<sequence>MLNLTRLRKWRTGCIIADKLVTSPLVRWTWSGLTEVEYNSSLREFRPSDHETIREMMRGRYLLASRLVDTAGVSPFAVEQECRPWHDELHGFSWLRHFRDECDARETRFAHMLVLDWIGRNSNFNSENWGLATTAQRVMNWLRNYSLLYDGASREQMKTIARSISKQVQSLRLRTRFALDPVDELMGSILPVAVALSDGSDQALIGALTAELCGVLEQHIDSSGLHRSRNPAVQLYLLFELVSLRLTLSQKSSELARELGTLVDKMHLALDCVTLGTGAPAYFNGCGQLAGELMFAVQTQGSARRAGNTLVSGYGLIEDGASTVILDAGNVPPPRFAQNAHASALAFEFSHGHELVVGNCGPAPDELSASKDLFRQGAAHSGPTINDQSAARIGGRGVLYATGEEPFVEVGQTEPTITARTSAYRSRFGVEIERQVSLMSFGRTLVGQDRVRTPLGQQEFSGKLMQRFHLAPGAKAIRAKGEEIINIRLQSGAMWTFLWEGATARIENSVRQSAHIGYYRTQQIVLEAPLAADLEIAWIFTLQ</sequence>
<dbReference type="EMBL" id="UOEO01000001">
    <property type="protein sequence ID" value="VAW14004.1"/>
    <property type="molecule type" value="Genomic_DNA"/>
</dbReference>
<dbReference type="InterPro" id="IPR012480">
    <property type="entry name" value="Hepar_II_III_C"/>
</dbReference>
<organism evidence="3">
    <name type="scientific">hydrothermal vent metagenome</name>
    <dbReference type="NCBI Taxonomy" id="652676"/>
    <lineage>
        <taxon>unclassified sequences</taxon>
        <taxon>metagenomes</taxon>
        <taxon>ecological metagenomes</taxon>
    </lineage>
</organism>
<gene>
    <name evidence="3" type="ORF">MNBD_ALPHA12-1102</name>
</gene>
<dbReference type="GO" id="GO:0030313">
    <property type="term" value="C:cell envelope"/>
    <property type="evidence" value="ECO:0007669"/>
    <property type="project" value="UniProtKB-SubCell"/>
</dbReference>
<accession>A0A3B0TZN4</accession>
<dbReference type="AlphaFoldDB" id="A0A3B0TZN4"/>
<evidence type="ECO:0000313" key="3">
    <source>
        <dbReference type="EMBL" id="VAW14004.1"/>
    </source>
</evidence>
<dbReference type="InterPro" id="IPR008929">
    <property type="entry name" value="Chondroitin_lyas"/>
</dbReference>
<reference evidence="3" key="1">
    <citation type="submission" date="2018-06" db="EMBL/GenBank/DDBJ databases">
        <authorList>
            <person name="Zhirakovskaya E."/>
        </authorList>
    </citation>
    <scope>NUCLEOTIDE SEQUENCE</scope>
</reference>
<name>A0A3B0TZN4_9ZZZZ</name>
<comment type="subcellular location">
    <subcellularLocation>
        <location evidence="1">Cell envelope</location>
    </subcellularLocation>
</comment>
<feature type="domain" description="Heparinase II/III-like C-terminal" evidence="2">
    <location>
        <begin position="310"/>
        <end position="538"/>
    </location>
</feature>
<evidence type="ECO:0000259" key="2">
    <source>
        <dbReference type="Pfam" id="PF07940"/>
    </source>
</evidence>
<dbReference type="GO" id="GO:0016829">
    <property type="term" value="F:lyase activity"/>
    <property type="evidence" value="ECO:0007669"/>
    <property type="project" value="InterPro"/>
</dbReference>
<protein>
    <submittedName>
        <fullName evidence="3">Heparinase II/III-like</fullName>
    </submittedName>
</protein>
<proteinExistence type="predicted"/>